<evidence type="ECO:0008006" key="3">
    <source>
        <dbReference type="Google" id="ProtNLM"/>
    </source>
</evidence>
<dbReference type="RefSeq" id="WP_328959809.1">
    <property type="nucleotide sequence ID" value="NZ_CP108090.1"/>
</dbReference>
<dbReference type="Proteomes" id="UP001432039">
    <property type="component" value="Chromosome"/>
</dbReference>
<name>A0ABZ1T349_STRVG</name>
<dbReference type="EMBL" id="CP108090">
    <property type="protein sequence ID" value="WUQ10247.1"/>
    <property type="molecule type" value="Genomic_DNA"/>
</dbReference>
<evidence type="ECO:0000313" key="2">
    <source>
        <dbReference type="Proteomes" id="UP001432039"/>
    </source>
</evidence>
<reference evidence="1" key="1">
    <citation type="submission" date="2022-10" db="EMBL/GenBank/DDBJ databases">
        <title>The complete genomes of actinobacterial strains from the NBC collection.</title>
        <authorList>
            <person name="Joergensen T.S."/>
            <person name="Alvarez Arevalo M."/>
            <person name="Sterndorff E.B."/>
            <person name="Faurdal D."/>
            <person name="Vuksanovic O."/>
            <person name="Mourched A.-S."/>
            <person name="Charusanti P."/>
            <person name="Shaw S."/>
            <person name="Blin K."/>
            <person name="Weber T."/>
        </authorList>
    </citation>
    <scope>NUCLEOTIDE SEQUENCE</scope>
    <source>
        <strain evidence="1">NBC_00248</strain>
    </source>
</reference>
<gene>
    <name evidence="1" type="ORF">OG517_01685</name>
</gene>
<organism evidence="1 2">
    <name type="scientific">Streptomyces virginiae</name>
    <name type="common">Streptomyces cinnamonensis</name>
    <dbReference type="NCBI Taxonomy" id="1961"/>
    <lineage>
        <taxon>Bacteria</taxon>
        <taxon>Bacillati</taxon>
        <taxon>Actinomycetota</taxon>
        <taxon>Actinomycetes</taxon>
        <taxon>Kitasatosporales</taxon>
        <taxon>Streptomycetaceae</taxon>
        <taxon>Streptomyces</taxon>
    </lineage>
</organism>
<proteinExistence type="predicted"/>
<sequence>MIAPQDLCQNLTLSDKARLSNTRSRRDELDQAQRAGLAELGVEWAQ</sequence>
<protein>
    <recommendedName>
        <fullName evidence="3">Helicase</fullName>
    </recommendedName>
</protein>
<evidence type="ECO:0000313" key="1">
    <source>
        <dbReference type="EMBL" id="WUQ10247.1"/>
    </source>
</evidence>
<accession>A0ABZ1T349</accession>
<keyword evidence="2" id="KW-1185">Reference proteome</keyword>